<evidence type="ECO:0000313" key="6">
    <source>
        <dbReference type="Proteomes" id="UP001269267"/>
    </source>
</evidence>
<protein>
    <recommendedName>
        <fullName evidence="3">phosphoenolpyruvate mutase</fullName>
        <ecNumber evidence="3">5.4.2.9</ecNumber>
    </recommendedName>
</protein>
<dbReference type="InterPro" id="IPR015813">
    <property type="entry name" value="Pyrv/PenolPyrv_kinase-like_dom"/>
</dbReference>
<dbReference type="NCBIfam" id="TIGR02320">
    <property type="entry name" value="PEP_mutase"/>
    <property type="match status" value="1"/>
</dbReference>
<dbReference type="Pfam" id="PF13714">
    <property type="entry name" value="PEP_mutase"/>
    <property type="match status" value="1"/>
</dbReference>
<dbReference type="PANTHER" id="PTHR42905:SF7">
    <property type="entry name" value="PHOSPHOENOLPYRUVATE PHOSPHOMUTASE"/>
    <property type="match status" value="1"/>
</dbReference>
<dbReference type="Gene3D" id="3.20.20.60">
    <property type="entry name" value="Phosphoenolpyruvate-binding domains"/>
    <property type="match status" value="1"/>
</dbReference>
<dbReference type="InterPro" id="IPR039556">
    <property type="entry name" value="ICL/PEPM"/>
</dbReference>
<dbReference type="SUPFAM" id="SSF51621">
    <property type="entry name" value="Phosphoenolpyruvate/pyruvate domain"/>
    <property type="match status" value="1"/>
</dbReference>
<keyword evidence="6" id="KW-1185">Reference proteome</keyword>
<gene>
    <name evidence="5" type="primary">aepX</name>
    <name evidence="5" type="ORF">QC815_11165</name>
</gene>
<reference evidence="5 6" key="1">
    <citation type="submission" date="2023-04" db="EMBL/GenBank/DDBJ databases">
        <title>A long-awaited taxogenomic arrangement of the family Halomonadaceae.</title>
        <authorList>
            <person name="De La Haba R."/>
            <person name="Chuvochina M."/>
            <person name="Wittouck S."/>
            <person name="Arahal D.R."/>
            <person name="Sanchez-Porro C."/>
            <person name="Hugenholtz P."/>
            <person name="Ventosa A."/>
        </authorList>
    </citation>
    <scope>NUCLEOTIDE SEQUENCE [LARGE SCALE GENOMIC DNA]</scope>
    <source>
        <strain evidence="5 6">DSM 18042</strain>
    </source>
</reference>
<evidence type="ECO:0000313" key="5">
    <source>
        <dbReference type="EMBL" id="MDR5875482.1"/>
    </source>
</evidence>
<dbReference type="EC" id="5.4.2.9" evidence="3"/>
<keyword evidence="2 5" id="KW-0413">Isomerase</keyword>
<dbReference type="InterPro" id="IPR012698">
    <property type="entry name" value="PEnolPyrv_PMutase_core"/>
</dbReference>
<evidence type="ECO:0000256" key="1">
    <source>
        <dbReference type="ARBA" id="ARBA00022723"/>
    </source>
</evidence>
<evidence type="ECO:0000256" key="4">
    <source>
        <dbReference type="ARBA" id="ARBA00038455"/>
    </source>
</evidence>
<dbReference type="GO" id="GO:0050188">
    <property type="term" value="F:phosphoenolpyruvate mutase activity"/>
    <property type="evidence" value="ECO:0007669"/>
    <property type="project" value="UniProtKB-EC"/>
</dbReference>
<accession>A0ABU1GDB0</accession>
<dbReference type="InterPro" id="IPR040442">
    <property type="entry name" value="Pyrv_kinase-like_dom_sf"/>
</dbReference>
<organism evidence="5 6">
    <name type="scientific">Vreelandella gomseomensis</name>
    <dbReference type="NCBI Taxonomy" id="370766"/>
    <lineage>
        <taxon>Bacteria</taxon>
        <taxon>Pseudomonadati</taxon>
        <taxon>Pseudomonadota</taxon>
        <taxon>Gammaproteobacteria</taxon>
        <taxon>Oceanospirillales</taxon>
        <taxon>Halomonadaceae</taxon>
        <taxon>Vreelandella</taxon>
    </lineage>
</organism>
<evidence type="ECO:0000256" key="3">
    <source>
        <dbReference type="ARBA" id="ARBA00024063"/>
    </source>
</evidence>
<comment type="similarity">
    <text evidence="4">Belongs to the isocitrate lyase/PEP mutase superfamily. PEP mutase family.</text>
</comment>
<proteinExistence type="inferred from homology"/>
<dbReference type="PANTHER" id="PTHR42905">
    <property type="entry name" value="PHOSPHOENOLPYRUVATE CARBOXYLASE"/>
    <property type="match status" value="1"/>
</dbReference>
<evidence type="ECO:0000256" key="2">
    <source>
        <dbReference type="ARBA" id="ARBA00023235"/>
    </source>
</evidence>
<dbReference type="RefSeq" id="WP_310539768.1">
    <property type="nucleotide sequence ID" value="NZ_JARWAI010000007.1"/>
</dbReference>
<sequence length="306" mass="33709">MTAYDELNEFEGKSSKLSLGYQLLKLIKSEELTFLMEAHDALSAAIVAEAGFPAIWASGFSISTSLGYRDVNECSWTQVVDVVERMVDASCKPILVDGDSGFGNFNNARIFSKKLFERGAAGICIEDKVFPKMNSFVGNRHPLADIGEFCGRLKAIRDTVPKDEFVLIARTEAFIAGQGIDEALDRAHAYAYANAGVDGILIHSRRHEPNEVFAFSDAWKNRLPLVIVPTKYYTTPASEYKNAGISAAIWANHNMRAAVNAMRSICQVVLKEEGVKNVEDGIADLSEVFSLLDYDELDISEGIYLS</sequence>
<keyword evidence="1" id="KW-0479">Metal-binding</keyword>
<dbReference type="CDD" id="cd00377">
    <property type="entry name" value="ICL_PEPM"/>
    <property type="match status" value="1"/>
</dbReference>
<name>A0ABU1GDB0_9GAMM</name>
<comment type="caution">
    <text evidence="5">The sequence shown here is derived from an EMBL/GenBank/DDBJ whole genome shotgun (WGS) entry which is preliminary data.</text>
</comment>
<dbReference type="EMBL" id="JARWAI010000007">
    <property type="protein sequence ID" value="MDR5875482.1"/>
    <property type="molecule type" value="Genomic_DNA"/>
</dbReference>
<dbReference type="Proteomes" id="UP001269267">
    <property type="component" value="Unassembled WGS sequence"/>
</dbReference>